<evidence type="ECO:0000256" key="5">
    <source>
        <dbReference type="ARBA" id="ARBA00022737"/>
    </source>
</evidence>
<dbReference type="GO" id="GO:0030552">
    <property type="term" value="F:cAMP binding"/>
    <property type="evidence" value="ECO:0007669"/>
    <property type="project" value="UniProtKB-KW"/>
</dbReference>
<feature type="domain" description="Cyclic nucleotide-binding" evidence="12">
    <location>
        <begin position="316"/>
        <end position="424"/>
    </location>
</feature>
<sequence length="431" mass="47493">MSFATDELNHLQQAINREQPRDVIQFCANYFDHKLQQQRLHLWSQQQKAEAAGITLFPQVDSAHVPAIPHNKRQPSFKSPFSVNDPHQQDAGDPTSAPAAGLFKSDFNVNSGAPTSKTDPLDPSTATAGGVGARGDADLASAPAQKIPNFNANRRTSVSAETLNPDLFKSSGWTPPKNNQLSAEERQELSQKLGSYFLFDQLDASSKKTVVSALESKSFPKNTEIIRQGDEGDFFYIIVKGTVDFFVNGSKVNSSGEGSYFGELALMYNSPRAATAVAASDVQCWALDRATFRSILLESTYNRRTMYENFLKDVKVLSSLTPQERSKLADALKTEVYHKGDKIVVEGEKGENFYFIEKGACKVYSNDKGELTQLKDGDYFGEIALLNDLPRQATVEAVDTVIVATLGKSGFERLLGPAIQVLRQQDPRQHN</sequence>
<comment type="caution">
    <text evidence="13">The sequence shown here is derived from an EMBL/GenBank/DDBJ whole genome shotgun (WGS) entry which is preliminary data.</text>
</comment>
<evidence type="ECO:0000313" key="14">
    <source>
        <dbReference type="Proteomes" id="UP000449547"/>
    </source>
</evidence>
<evidence type="ECO:0000256" key="11">
    <source>
        <dbReference type="SAM" id="MobiDB-lite"/>
    </source>
</evidence>
<accession>A0A642UZY8</accession>
<comment type="subunit">
    <text evidence="8 9">Tetramer, composed of 2 regulatory (R) and 2 catalytic (C) subunits. In the presence of cAMP it dissociates into 2 active monomeric C subunits and an R dimer.</text>
</comment>
<feature type="binding site" evidence="10">
    <location>
        <position position="391"/>
    </location>
    <ligand>
        <name>3',5'-cyclic AMP</name>
        <dbReference type="ChEBI" id="CHEBI:58165"/>
        <label>2</label>
    </ligand>
</feature>
<reference evidence="13 14" key="1">
    <citation type="submission" date="2019-07" db="EMBL/GenBank/DDBJ databases">
        <title>Genome assembly of two rare yeast pathogens: Diutina rugosa and Trichomonascus ciferrii.</title>
        <authorList>
            <person name="Mixao V."/>
            <person name="Saus E."/>
            <person name="Hansen A."/>
            <person name="Lass-Flor C."/>
            <person name="Gabaldon T."/>
        </authorList>
    </citation>
    <scope>NUCLEOTIDE SEQUENCE [LARGE SCALE GENOMIC DNA]</scope>
    <source>
        <strain evidence="13 14">CBS 613</strain>
    </source>
</reference>
<dbReference type="GeneID" id="54779915"/>
<keyword evidence="14" id="KW-1185">Reference proteome</keyword>
<dbReference type="SMART" id="SM00100">
    <property type="entry name" value="cNMP"/>
    <property type="match status" value="2"/>
</dbReference>
<dbReference type="GO" id="GO:0005829">
    <property type="term" value="C:cytosol"/>
    <property type="evidence" value="ECO:0007669"/>
    <property type="project" value="TreeGrafter"/>
</dbReference>
<dbReference type="CDD" id="cd00038">
    <property type="entry name" value="CAP_ED"/>
    <property type="match status" value="2"/>
</dbReference>
<evidence type="ECO:0000256" key="10">
    <source>
        <dbReference type="PIRSR" id="PIRSR000548-1"/>
    </source>
</evidence>
<dbReference type="VEuPathDB" id="FungiDB:DIURU_001262"/>
<evidence type="ECO:0000256" key="6">
    <source>
        <dbReference type="ARBA" id="ARBA00022741"/>
    </source>
</evidence>
<evidence type="ECO:0000256" key="4">
    <source>
        <dbReference type="ARBA" id="ARBA00022566"/>
    </source>
</evidence>
<dbReference type="GO" id="GO:0005634">
    <property type="term" value="C:nucleus"/>
    <property type="evidence" value="ECO:0007669"/>
    <property type="project" value="TreeGrafter"/>
</dbReference>
<dbReference type="Proteomes" id="UP000449547">
    <property type="component" value="Unassembled WGS sequence"/>
</dbReference>
<dbReference type="InterPro" id="IPR012198">
    <property type="entry name" value="cAMP_dep_PK_reg_su"/>
</dbReference>
<dbReference type="PIRSF" id="PIRSF000548">
    <property type="entry name" value="PK_regulatory"/>
    <property type="match status" value="1"/>
</dbReference>
<evidence type="ECO:0000256" key="1">
    <source>
        <dbReference type="ARBA" id="ARBA00005753"/>
    </source>
</evidence>
<dbReference type="InterPro" id="IPR003117">
    <property type="entry name" value="cAMP_dep_PK_reg_su_I/II_a/b"/>
</dbReference>
<dbReference type="PANTHER" id="PTHR11635:SF152">
    <property type="entry name" value="CAMP-DEPENDENT PROTEIN KINASE TYPE I REGULATORY SUBUNIT-RELATED"/>
    <property type="match status" value="1"/>
</dbReference>
<dbReference type="CDD" id="cd12098">
    <property type="entry name" value="DD_R_ScPKA-like"/>
    <property type="match status" value="1"/>
</dbReference>
<dbReference type="EMBL" id="SWFT01000038">
    <property type="protein sequence ID" value="KAA8906079.1"/>
    <property type="molecule type" value="Genomic_DNA"/>
</dbReference>
<feature type="region of interest" description="Disordered" evidence="11">
    <location>
        <begin position="66"/>
        <end position="136"/>
    </location>
</feature>
<comment type="similarity">
    <text evidence="1 9">Belongs to the cAMP-dependent kinase regulatory chain family.</text>
</comment>
<protein>
    <recommendedName>
        <fullName evidence="2 9">cAMP-dependent protein kinase regulatory subunit</fullName>
    </recommendedName>
</protein>
<evidence type="ECO:0000256" key="2">
    <source>
        <dbReference type="ARBA" id="ARBA00020355"/>
    </source>
</evidence>
<dbReference type="GO" id="GO:0034236">
    <property type="term" value="F:protein kinase A catalytic subunit binding"/>
    <property type="evidence" value="ECO:0007669"/>
    <property type="project" value="TreeGrafter"/>
</dbReference>
<dbReference type="SMART" id="SM00394">
    <property type="entry name" value="RIIa"/>
    <property type="match status" value="1"/>
</dbReference>
<organism evidence="13 14">
    <name type="scientific">Diutina rugosa</name>
    <name type="common">Yeast</name>
    <name type="synonym">Candida rugosa</name>
    <dbReference type="NCBI Taxonomy" id="5481"/>
    <lineage>
        <taxon>Eukaryota</taxon>
        <taxon>Fungi</taxon>
        <taxon>Dikarya</taxon>
        <taxon>Ascomycota</taxon>
        <taxon>Saccharomycotina</taxon>
        <taxon>Pichiomycetes</taxon>
        <taxon>Debaryomycetaceae</taxon>
        <taxon>Diutina</taxon>
    </lineage>
</organism>
<dbReference type="InterPro" id="IPR018490">
    <property type="entry name" value="cNMP-bd_dom_sf"/>
</dbReference>
<feature type="compositionally biased region" description="Polar residues" evidence="11">
    <location>
        <begin position="76"/>
        <end position="86"/>
    </location>
</feature>
<evidence type="ECO:0000256" key="8">
    <source>
        <dbReference type="ARBA" id="ARBA00025979"/>
    </source>
</evidence>
<dbReference type="InterPro" id="IPR014710">
    <property type="entry name" value="RmlC-like_jellyroll"/>
</dbReference>
<dbReference type="Gene3D" id="2.60.120.10">
    <property type="entry name" value="Jelly Rolls"/>
    <property type="match status" value="2"/>
</dbReference>
<dbReference type="InterPro" id="IPR000595">
    <property type="entry name" value="cNMP-bd_dom"/>
</dbReference>
<evidence type="ECO:0000256" key="3">
    <source>
        <dbReference type="ARBA" id="ARBA00022553"/>
    </source>
</evidence>
<keyword evidence="6 9" id="KW-0547">Nucleotide-binding</keyword>
<dbReference type="AlphaFoldDB" id="A0A642UZY8"/>
<dbReference type="Gene3D" id="1.20.890.10">
    <property type="entry name" value="cAMP-dependent protein kinase regulatory subunit, dimerization-anchoring domain"/>
    <property type="match status" value="1"/>
</dbReference>
<dbReference type="RefSeq" id="XP_034013992.1">
    <property type="nucleotide sequence ID" value="XM_034153786.1"/>
</dbReference>
<dbReference type="PRINTS" id="PR00103">
    <property type="entry name" value="CAMPKINASE"/>
</dbReference>
<dbReference type="InterPro" id="IPR018488">
    <property type="entry name" value="cNMP-bd_CS"/>
</dbReference>
<dbReference type="SUPFAM" id="SSF51206">
    <property type="entry name" value="cAMP-binding domain-like"/>
    <property type="match status" value="2"/>
</dbReference>
<dbReference type="PANTHER" id="PTHR11635">
    <property type="entry name" value="CAMP-DEPENDENT PROTEIN KINASE REGULATORY CHAIN"/>
    <property type="match status" value="1"/>
</dbReference>
<keyword evidence="4 9" id="KW-0116">cAMP-binding</keyword>
<dbReference type="Pfam" id="PF00027">
    <property type="entry name" value="cNMP_binding"/>
    <property type="match status" value="2"/>
</dbReference>
<dbReference type="InterPro" id="IPR050503">
    <property type="entry name" value="cAMP-dep_PK_reg_su-like"/>
</dbReference>
<dbReference type="GO" id="GO:0004862">
    <property type="term" value="F:cAMP-dependent protein kinase inhibitor activity"/>
    <property type="evidence" value="ECO:0007669"/>
    <property type="project" value="TreeGrafter"/>
</dbReference>
<keyword evidence="5" id="KW-0677">Repeat</keyword>
<feature type="domain" description="Cyclic nucleotide-binding" evidence="12">
    <location>
        <begin position="198"/>
        <end position="313"/>
    </location>
</feature>
<dbReference type="FunFam" id="2.60.120.10:FF:000118">
    <property type="entry name" value="cAMP-dependent protein kinase regulatory subunit"/>
    <property type="match status" value="1"/>
</dbReference>
<evidence type="ECO:0000256" key="9">
    <source>
        <dbReference type="PIRNR" id="PIRNR000548"/>
    </source>
</evidence>
<feature type="binding site" evidence="10">
    <location>
        <position position="272"/>
    </location>
    <ligand>
        <name>3',5'-cyclic AMP</name>
        <dbReference type="ChEBI" id="CHEBI:58165"/>
        <label>1</label>
    </ligand>
</feature>
<name>A0A642UZY8_DIURU</name>
<evidence type="ECO:0000256" key="7">
    <source>
        <dbReference type="ARBA" id="ARBA00023149"/>
    </source>
</evidence>
<dbReference type="OMA" id="SQTRCVG"/>
<feature type="binding site" evidence="10">
    <location>
        <position position="382"/>
    </location>
    <ligand>
        <name>3',5'-cyclic AMP</name>
        <dbReference type="ChEBI" id="CHEBI:58165"/>
        <label>2</label>
    </ligand>
</feature>
<gene>
    <name evidence="13" type="ORF">DIURU_001262</name>
</gene>
<evidence type="ECO:0000259" key="12">
    <source>
        <dbReference type="PROSITE" id="PS50042"/>
    </source>
</evidence>
<dbReference type="GO" id="GO:0005952">
    <property type="term" value="C:cAMP-dependent protein kinase complex"/>
    <property type="evidence" value="ECO:0007669"/>
    <property type="project" value="InterPro"/>
</dbReference>
<evidence type="ECO:0000313" key="13">
    <source>
        <dbReference type="EMBL" id="KAA8906079.1"/>
    </source>
</evidence>
<keyword evidence="7 9" id="KW-0114">cAMP</keyword>
<dbReference type="PROSITE" id="PS00889">
    <property type="entry name" value="CNMP_BINDING_2"/>
    <property type="match status" value="2"/>
</dbReference>
<dbReference type="Pfam" id="PF02197">
    <property type="entry name" value="RIIa"/>
    <property type="match status" value="1"/>
</dbReference>
<proteinExistence type="inferred from homology"/>
<feature type="binding site" evidence="10">
    <location>
        <position position="263"/>
    </location>
    <ligand>
        <name>3',5'-cyclic AMP</name>
        <dbReference type="ChEBI" id="CHEBI:58165"/>
        <label>1</label>
    </ligand>
</feature>
<keyword evidence="3" id="KW-0597">Phosphoprotein</keyword>
<feature type="compositionally biased region" description="Polar residues" evidence="11">
    <location>
        <begin position="107"/>
        <end position="118"/>
    </location>
</feature>
<dbReference type="PROSITE" id="PS00888">
    <property type="entry name" value="CNMP_BINDING_1"/>
    <property type="match status" value="2"/>
</dbReference>
<dbReference type="OrthoDB" id="417078at2759"/>
<dbReference type="PROSITE" id="PS50042">
    <property type="entry name" value="CNMP_BINDING_3"/>
    <property type="match status" value="2"/>
</dbReference>